<organism evidence="1 2">
    <name type="scientific">Piloderma croceum (strain F 1598)</name>
    <dbReference type="NCBI Taxonomy" id="765440"/>
    <lineage>
        <taxon>Eukaryota</taxon>
        <taxon>Fungi</taxon>
        <taxon>Dikarya</taxon>
        <taxon>Basidiomycota</taxon>
        <taxon>Agaricomycotina</taxon>
        <taxon>Agaricomycetes</taxon>
        <taxon>Agaricomycetidae</taxon>
        <taxon>Atheliales</taxon>
        <taxon>Atheliaceae</taxon>
        <taxon>Piloderma</taxon>
    </lineage>
</organism>
<evidence type="ECO:0000313" key="1">
    <source>
        <dbReference type="EMBL" id="KIM89483.1"/>
    </source>
</evidence>
<accession>A0A0C3BSH4</accession>
<name>A0A0C3BSH4_PILCF</name>
<evidence type="ECO:0000313" key="2">
    <source>
        <dbReference type="Proteomes" id="UP000054166"/>
    </source>
</evidence>
<dbReference type="EMBL" id="KN832975">
    <property type="protein sequence ID" value="KIM89483.1"/>
    <property type="molecule type" value="Genomic_DNA"/>
</dbReference>
<gene>
    <name evidence="1" type="ORF">PILCRDRAFT_2692</name>
</gene>
<reference evidence="2" key="2">
    <citation type="submission" date="2015-01" db="EMBL/GenBank/DDBJ databases">
        <title>Evolutionary Origins and Diversification of the Mycorrhizal Mutualists.</title>
        <authorList>
            <consortium name="DOE Joint Genome Institute"/>
            <consortium name="Mycorrhizal Genomics Consortium"/>
            <person name="Kohler A."/>
            <person name="Kuo A."/>
            <person name="Nagy L.G."/>
            <person name="Floudas D."/>
            <person name="Copeland A."/>
            <person name="Barry K.W."/>
            <person name="Cichocki N."/>
            <person name="Veneault-Fourrey C."/>
            <person name="LaButti K."/>
            <person name="Lindquist E.A."/>
            <person name="Lipzen A."/>
            <person name="Lundell T."/>
            <person name="Morin E."/>
            <person name="Murat C."/>
            <person name="Riley R."/>
            <person name="Ohm R."/>
            <person name="Sun H."/>
            <person name="Tunlid A."/>
            <person name="Henrissat B."/>
            <person name="Grigoriev I.V."/>
            <person name="Hibbett D.S."/>
            <person name="Martin F."/>
        </authorList>
    </citation>
    <scope>NUCLEOTIDE SEQUENCE [LARGE SCALE GENOMIC DNA]</scope>
    <source>
        <strain evidence="2">F 1598</strain>
    </source>
</reference>
<dbReference type="Proteomes" id="UP000054166">
    <property type="component" value="Unassembled WGS sequence"/>
</dbReference>
<keyword evidence="2" id="KW-1185">Reference proteome</keyword>
<dbReference type="HOGENOM" id="CLU_1741269_0_0_1"/>
<proteinExistence type="predicted"/>
<protein>
    <submittedName>
        <fullName evidence="1">Uncharacterized protein</fullName>
    </submittedName>
</protein>
<dbReference type="AlphaFoldDB" id="A0A0C3BSH4"/>
<sequence length="150" mass="16995">MSDCQLFTSRDERKEDEDILASCWVECCSGDTHERAHWENFCQSLKDVIVATGHSLDAPKLYKIDRDTGQTSLKVIWAPIPGWREHVDSSAWLPTFHNGYPCTTASVMDGKKVQVWFTLRYGPAMCEEPYLHTALISISTDDQHTAAECL</sequence>
<reference evidence="1 2" key="1">
    <citation type="submission" date="2014-04" db="EMBL/GenBank/DDBJ databases">
        <authorList>
            <consortium name="DOE Joint Genome Institute"/>
            <person name="Kuo A."/>
            <person name="Tarkka M."/>
            <person name="Buscot F."/>
            <person name="Kohler A."/>
            <person name="Nagy L.G."/>
            <person name="Floudas D."/>
            <person name="Copeland A."/>
            <person name="Barry K.W."/>
            <person name="Cichocki N."/>
            <person name="Veneault-Fourrey C."/>
            <person name="LaButti K."/>
            <person name="Lindquist E.A."/>
            <person name="Lipzen A."/>
            <person name="Lundell T."/>
            <person name="Morin E."/>
            <person name="Murat C."/>
            <person name="Sun H."/>
            <person name="Tunlid A."/>
            <person name="Henrissat B."/>
            <person name="Grigoriev I.V."/>
            <person name="Hibbett D.S."/>
            <person name="Martin F."/>
            <person name="Nordberg H.P."/>
            <person name="Cantor M.N."/>
            <person name="Hua S.X."/>
        </authorList>
    </citation>
    <scope>NUCLEOTIDE SEQUENCE [LARGE SCALE GENOMIC DNA]</scope>
    <source>
        <strain evidence="1 2">F 1598</strain>
    </source>
</reference>
<dbReference type="InParanoid" id="A0A0C3BSH4"/>